<dbReference type="AlphaFoldDB" id="A0A381P754"/>
<dbReference type="InterPro" id="IPR001608">
    <property type="entry name" value="Ala_racemase_N"/>
</dbReference>
<comment type="similarity">
    <text evidence="1">Belongs to the DSD1 family.</text>
</comment>
<proteinExistence type="inferred from homology"/>
<dbReference type="InterPro" id="IPR042208">
    <property type="entry name" value="D-ser_dehydrat-like_sf"/>
</dbReference>
<dbReference type="EMBL" id="UINC01000854">
    <property type="protein sequence ID" value="SUZ62217.1"/>
    <property type="molecule type" value="Genomic_DNA"/>
</dbReference>
<dbReference type="Gene3D" id="2.40.37.20">
    <property type="entry name" value="D-serine dehydratase-like domain"/>
    <property type="match status" value="1"/>
</dbReference>
<gene>
    <name evidence="4" type="ORF">METZ01_LOCUS15071</name>
</gene>
<dbReference type="Pfam" id="PF01168">
    <property type="entry name" value="Ala_racemase_N"/>
    <property type="match status" value="1"/>
</dbReference>
<dbReference type="Pfam" id="PF14031">
    <property type="entry name" value="D-ser_dehydrat"/>
    <property type="match status" value="1"/>
</dbReference>
<dbReference type="SMART" id="SM01119">
    <property type="entry name" value="D-ser_dehydrat"/>
    <property type="match status" value="1"/>
</dbReference>
<organism evidence="4">
    <name type="scientific">marine metagenome</name>
    <dbReference type="NCBI Taxonomy" id="408172"/>
    <lineage>
        <taxon>unclassified sequences</taxon>
        <taxon>metagenomes</taxon>
        <taxon>ecological metagenomes</taxon>
    </lineage>
</organism>
<feature type="domain" description="D-serine dehydratase-like" evidence="3">
    <location>
        <begin position="270"/>
        <end position="359"/>
    </location>
</feature>
<keyword evidence="2" id="KW-0456">Lyase</keyword>
<dbReference type="InterPro" id="IPR051466">
    <property type="entry name" value="D-amino_acid_metab_enzyme"/>
</dbReference>
<reference evidence="4" key="1">
    <citation type="submission" date="2018-05" db="EMBL/GenBank/DDBJ databases">
        <authorList>
            <person name="Lanie J.A."/>
            <person name="Ng W.-L."/>
            <person name="Kazmierczak K.M."/>
            <person name="Andrzejewski T.M."/>
            <person name="Davidsen T.M."/>
            <person name="Wayne K.J."/>
            <person name="Tettelin H."/>
            <person name="Glass J.I."/>
            <person name="Rusch D."/>
            <person name="Podicherti R."/>
            <person name="Tsui H.-C.T."/>
            <person name="Winkler M.E."/>
        </authorList>
    </citation>
    <scope>NUCLEOTIDE SEQUENCE</scope>
</reference>
<evidence type="ECO:0000256" key="2">
    <source>
        <dbReference type="ARBA" id="ARBA00023239"/>
    </source>
</evidence>
<evidence type="ECO:0000256" key="1">
    <source>
        <dbReference type="ARBA" id="ARBA00005323"/>
    </source>
</evidence>
<evidence type="ECO:0000313" key="4">
    <source>
        <dbReference type="EMBL" id="SUZ62217.1"/>
    </source>
</evidence>
<protein>
    <recommendedName>
        <fullName evidence="3">D-serine dehydratase-like domain-containing protein</fullName>
    </recommendedName>
</protein>
<accession>A0A381P754</accession>
<dbReference type="PANTHER" id="PTHR28004:SF2">
    <property type="entry name" value="D-SERINE DEHYDRATASE"/>
    <property type="match status" value="1"/>
</dbReference>
<dbReference type="CDD" id="cd06819">
    <property type="entry name" value="PLPDE_III_LS_D-TA"/>
    <property type="match status" value="1"/>
</dbReference>
<dbReference type="GO" id="GO:0008721">
    <property type="term" value="F:D-serine ammonia-lyase activity"/>
    <property type="evidence" value="ECO:0007669"/>
    <property type="project" value="TreeGrafter"/>
</dbReference>
<sequence>MELNRALVGVTGGAARLQTPALVIDLIRLKNNLETMGTHCQKVGVALRPHTKTHKCAAIAQLQIEAGARGICCAKLGEAEAMQAAGIQDILLTSPVVTPSGIDRLLNLNESDTDIFAVVDNPVNGTALNDAARKFSTPLKVLLDLDPGLHRTGIEPGPDALKLAQQLSESAYLDFTGLQMYAGNLMHVAPFNERREQSAAVMDTLADFRNELQKAGVACAITSGGGTGTFDIDPETGALDELQAGSYAFMDRQYNEIETRQGDHPAFFTSLFVQTTVVSANHDNLLTTDAGLKAFATDDKNPELHEGGPQDGRYFFFGDEHGGVRWRTTEVFAVGDWMRVITPHCDPTFNLYDVVHVIEGDTLVDIWPIDARGRSA</sequence>
<name>A0A381P754_9ZZZZ</name>
<dbReference type="PANTHER" id="PTHR28004">
    <property type="entry name" value="ZGC:162816-RELATED"/>
    <property type="match status" value="1"/>
</dbReference>
<dbReference type="InterPro" id="IPR029066">
    <property type="entry name" value="PLP-binding_barrel"/>
</dbReference>
<dbReference type="InterPro" id="IPR026956">
    <property type="entry name" value="D-ser_dehydrat-like_dom"/>
</dbReference>
<dbReference type="GO" id="GO:0036088">
    <property type="term" value="P:D-serine catabolic process"/>
    <property type="evidence" value="ECO:0007669"/>
    <property type="project" value="TreeGrafter"/>
</dbReference>
<dbReference type="Gene3D" id="3.20.20.10">
    <property type="entry name" value="Alanine racemase"/>
    <property type="match status" value="1"/>
</dbReference>
<evidence type="ECO:0000259" key="3">
    <source>
        <dbReference type="SMART" id="SM01119"/>
    </source>
</evidence>
<dbReference type="SUPFAM" id="SSF51419">
    <property type="entry name" value="PLP-binding barrel"/>
    <property type="match status" value="1"/>
</dbReference>